<evidence type="ECO:0000256" key="6">
    <source>
        <dbReference type="ARBA" id="ARBA00023118"/>
    </source>
</evidence>
<evidence type="ECO:0000259" key="10">
    <source>
        <dbReference type="SMART" id="SM00471"/>
    </source>
</evidence>
<keyword evidence="4" id="KW-0547">Nucleotide-binding</keyword>
<keyword evidence="7 9" id="KW-0472">Membrane</keyword>
<name>A0A425XZA4_9BACT</name>
<feature type="domain" description="HD/PDEase" evidence="10">
    <location>
        <begin position="23"/>
        <end position="259"/>
    </location>
</feature>
<evidence type="ECO:0000313" key="12">
    <source>
        <dbReference type="Proteomes" id="UP000285794"/>
    </source>
</evidence>
<dbReference type="InterPro" id="IPR003607">
    <property type="entry name" value="HD/PDEase_dom"/>
</dbReference>
<dbReference type="GO" id="GO:0051607">
    <property type="term" value="P:defense response to virus"/>
    <property type="evidence" value="ECO:0007669"/>
    <property type="project" value="UniProtKB-KW"/>
</dbReference>
<reference evidence="11 12" key="1">
    <citation type="submission" date="2018-07" db="EMBL/GenBank/DDBJ databases">
        <title>Draft genome sequence of Ancylomarina sp. M1P.</title>
        <authorList>
            <person name="Yadav S."/>
            <person name="Villanueva L."/>
            <person name="Damste J.S.S."/>
        </authorList>
    </citation>
    <scope>NUCLEOTIDE SEQUENCE [LARGE SCALE GENOMIC DNA]</scope>
    <source>
        <strain evidence="11 12">M1P</strain>
    </source>
</reference>
<dbReference type="SMART" id="SM00471">
    <property type="entry name" value="HDc"/>
    <property type="match status" value="1"/>
</dbReference>
<evidence type="ECO:0000256" key="5">
    <source>
        <dbReference type="ARBA" id="ARBA00022989"/>
    </source>
</evidence>
<feature type="transmembrane region" description="Helical" evidence="9">
    <location>
        <begin position="250"/>
        <end position="269"/>
    </location>
</feature>
<evidence type="ECO:0000313" key="11">
    <source>
        <dbReference type="EMBL" id="RRG20536.1"/>
    </source>
</evidence>
<dbReference type="RefSeq" id="WP_125031199.1">
    <property type="nucleotide sequence ID" value="NZ_JAPXVP010000005.1"/>
</dbReference>
<dbReference type="InterPro" id="IPR043760">
    <property type="entry name" value="PycTM_dom"/>
</dbReference>
<accession>A0A425XZA4</accession>
<evidence type="ECO:0000256" key="7">
    <source>
        <dbReference type="ARBA" id="ARBA00023136"/>
    </source>
</evidence>
<dbReference type="AlphaFoldDB" id="A0A425XZA4"/>
<comment type="subcellular location">
    <subcellularLocation>
        <location evidence="1">Cell membrane</location>
    </subcellularLocation>
</comment>
<dbReference type="InterPro" id="IPR006674">
    <property type="entry name" value="HD_domain"/>
</dbReference>
<keyword evidence="12" id="KW-1185">Reference proteome</keyword>
<keyword evidence="3 9" id="KW-0812">Transmembrane</keyword>
<dbReference type="GO" id="GO:0005886">
    <property type="term" value="C:plasma membrane"/>
    <property type="evidence" value="ECO:0007669"/>
    <property type="project" value="UniProtKB-SubCell"/>
</dbReference>
<protein>
    <submittedName>
        <fullName evidence="11">HD domain-containing protein</fullName>
    </submittedName>
</protein>
<comment type="caution">
    <text evidence="11">The sequence shown here is derived from an EMBL/GenBank/DDBJ whole genome shotgun (WGS) entry which is preliminary data.</text>
</comment>
<keyword evidence="8" id="KW-0175">Coiled coil</keyword>
<evidence type="ECO:0000256" key="8">
    <source>
        <dbReference type="SAM" id="Coils"/>
    </source>
</evidence>
<evidence type="ECO:0000256" key="4">
    <source>
        <dbReference type="ARBA" id="ARBA00022741"/>
    </source>
</evidence>
<evidence type="ECO:0000256" key="1">
    <source>
        <dbReference type="ARBA" id="ARBA00004236"/>
    </source>
</evidence>
<keyword evidence="5 9" id="KW-1133">Transmembrane helix</keyword>
<dbReference type="EMBL" id="QQWG01000012">
    <property type="protein sequence ID" value="RRG20536.1"/>
    <property type="molecule type" value="Genomic_DNA"/>
</dbReference>
<keyword evidence="2" id="KW-1003">Cell membrane</keyword>
<evidence type="ECO:0000256" key="9">
    <source>
        <dbReference type="SAM" id="Phobius"/>
    </source>
</evidence>
<evidence type="ECO:0000256" key="2">
    <source>
        <dbReference type="ARBA" id="ARBA00022475"/>
    </source>
</evidence>
<dbReference type="SUPFAM" id="SSF109604">
    <property type="entry name" value="HD-domain/PDEase-like"/>
    <property type="match status" value="1"/>
</dbReference>
<feature type="coiled-coil region" evidence="8">
    <location>
        <begin position="180"/>
        <end position="215"/>
    </location>
</feature>
<dbReference type="Pfam" id="PF01966">
    <property type="entry name" value="HD"/>
    <property type="match status" value="1"/>
</dbReference>
<sequence>MSITEQAKAFVIDFFEKNHKPIYTYHNIEHTENVVKQATKIAGMLEFSEEDLEIVVLAAWFHDTGYFRGFIKHEIISAQIAENFLKEHDYPSEKIAIIIYAIQNTKIPYTTCDCPISMVLCDADLHHLASKNFMKSSDKLREERSALINHEFSTKSYWEETLNFLKRHTYRTDYGKKVLAKKKELNIQKVTEKVNSYQNKEIQKLNDKLIKLENQNLKLKMPQRGIETMFKVTSRNQINLSSIADSKANLMISVNSIIISAIFFIFKNIMEVPHFIIPCLILLTVSLITIIYSVLATRPNVTSGTFSQEDVEKKKVNLLFFGNFHKMQVEDYSKALKGLMLDYDDLYDSLIKDQYYLGMVLGKKYNLLRISYTIFMFGLIISVLSFIFAAIYQPVFF</sequence>
<keyword evidence="6" id="KW-0051">Antiviral defense</keyword>
<proteinExistence type="predicted"/>
<dbReference type="Proteomes" id="UP000285794">
    <property type="component" value="Unassembled WGS sequence"/>
</dbReference>
<dbReference type="Gene3D" id="1.10.3210.10">
    <property type="entry name" value="Hypothetical protein af1432"/>
    <property type="match status" value="1"/>
</dbReference>
<dbReference type="GO" id="GO:0000166">
    <property type="term" value="F:nucleotide binding"/>
    <property type="evidence" value="ECO:0007669"/>
    <property type="project" value="UniProtKB-KW"/>
</dbReference>
<dbReference type="Pfam" id="PF18967">
    <property type="entry name" value="PycTM"/>
    <property type="match status" value="1"/>
</dbReference>
<evidence type="ECO:0000256" key="3">
    <source>
        <dbReference type="ARBA" id="ARBA00022692"/>
    </source>
</evidence>
<feature type="transmembrane region" description="Helical" evidence="9">
    <location>
        <begin position="372"/>
        <end position="392"/>
    </location>
</feature>
<feature type="transmembrane region" description="Helical" evidence="9">
    <location>
        <begin position="275"/>
        <end position="295"/>
    </location>
</feature>
<gene>
    <name evidence="11" type="ORF">DWB61_12400</name>
</gene>
<dbReference type="CDD" id="cd00077">
    <property type="entry name" value="HDc"/>
    <property type="match status" value="1"/>
</dbReference>
<organism evidence="11 12">
    <name type="scientific">Ancylomarina euxinus</name>
    <dbReference type="NCBI Taxonomy" id="2283627"/>
    <lineage>
        <taxon>Bacteria</taxon>
        <taxon>Pseudomonadati</taxon>
        <taxon>Bacteroidota</taxon>
        <taxon>Bacteroidia</taxon>
        <taxon>Marinilabiliales</taxon>
        <taxon>Marinifilaceae</taxon>
        <taxon>Ancylomarina</taxon>
    </lineage>
</organism>
<dbReference type="OrthoDB" id="5728337at2"/>